<evidence type="ECO:0000313" key="2">
    <source>
        <dbReference type="EMBL" id="KAE9347416.1"/>
    </source>
</evidence>
<dbReference type="Proteomes" id="UP000486351">
    <property type="component" value="Unassembled WGS sequence"/>
</dbReference>
<name>A0A6G0P843_9STRA</name>
<accession>A0A6G0P843</accession>
<sequence length="61" mass="7215">MLPLDSFDLETLESVDRMIKKFGNEVMKERFKFYQDALRTAKELDALEKEDAVDENYNIPN</sequence>
<dbReference type="EMBL" id="QXGC01000361">
    <property type="protein sequence ID" value="KAE9239346.1"/>
    <property type="molecule type" value="Genomic_DNA"/>
</dbReference>
<proteinExistence type="predicted"/>
<evidence type="ECO:0000313" key="3">
    <source>
        <dbReference type="Proteomes" id="UP000476176"/>
    </source>
</evidence>
<protein>
    <submittedName>
        <fullName evidence="1">Uncharacterized protein</fullName>
    </submittedName>
</protein>
<dbReference type="Proteomes" id="UP000476176">
    <property type="component" value="Unassembled WGS sequence"/>
</dbReference>
<reference evidence="3 4" key="1">
    <citation type="submission" date="2018-09" db="EMBL/GenBank/DDBJ databases">
        <title>Genomic investigation of the strawberry pathogen Phytophthora fragariae indicates pathogenicity is determined by transcriptional variation in three key races.</title>
        <authorList>
            <person name="Adams T.M."/>
            <person name="Armitage A.D."/>
            <person name="Sobczyk M.K."/>
            <person name="Bates H.J."/>
            <person name="Dunwell J.M."/>
            <person name="Nellist C.F."/>
            <person name="Harrison R.J."/>
        </authorList>
    </citation>
    <scope>NUCLEOTIDE SEQUENCE [LARGE SCALE GENOMIC DNA]</scope>
    <source>
        <strain evidence="1 3">BC-23</strain>
        <strain evidence="2 4">NOV-77</strain>
    </source>
</reference>
<evidence type="ECO:0000313" key="1">
    <source>
        <dbReference type="EMBL" id="KAE9239346.1"/>
    </source>
</evidence>
<evidence type="ECO:0000313" key="4">
    <source>
        <dbReference type="Proteomes" id="UP000486351"/>
    </source>
</evidence>
<dbReference type="AlphaFoldDB" id="A0A6G0P843"/>
<organism evidence="1 3">
    <name type="scientific">Phytophthora fragariae</name>
    <dbReference type="NCBI Taxonomy" id="53985"/>
    <lineage>
        <taxon>Eukaryota</taxon>
        <taxon>Sar</taxon>
        <taxon>Stramenopiles</taxon>
        <taxon>Oomycota</taxon>
        <taxon>Peronosporomycetes</taxon>
        <taxon>Peronosporales</taxon>
        <taxon>Peronosporaceae</taxon>
        <taxon>Phytophthora</taxon>
    </lineage>
</organism>
<gene>
    <name evidence="1" type="ORF">PF004_g7981</name>
    <name evidence="2" type="ORF">PF008_g7811</name>
</gene>
<dbReference type="EMBL" id="QXFY01000339">
    <property type="protein sequence ID" value="KAE9347416.1"/>
    <property type="molecule type" value="Genomic_DNA"/>
</dbReference>
<comment type="caution">
    <text evidence="1">The sequence shown here is derived from an EMBL/GenBank/DDBJ whole genome shotgun (WGS) entry which is preliminary data.</text>
</comment>